<name>A0A135V0I0_9PEZI</name>
<dbReference type="Proteomes" id="UP000070121">
    <property type="component" value="Unassembled WGS sequence"/>
</dbReference>
<proteinExistence type="predicted"/>
<evidence type="ECO:0000313" key="2">
    <source>
        <dbReference type="EMBL" id="KXH66159.1"/>
    </source>
</evidence>
<protein>
    <submittedName>
        <fullName evidence="2">Uncharacterized protein</fullName>
    </submittedName>
</protein>
<gene>
    <name evidence="2" type="ORF">CSAL01_11833</name>
</gene>
<comment type="caution">
    <text evidence="2">The sequence shown here is derived from an EMBL/GenBank/DDBJ whole genome shotgun (WGS) entry which is preliminary data.</text>
</comment>
<dbReference type="EMBL" id="JFFI01000739">
    <property type="protein sequence ID" value="KXH66159.1"/>
    <property type="molecule type" value="Genomic_DNA"/>
</dbReference>
<reference evidence="2 3" key="1">
    <citation type="submission" date="2014-02" db="EMBL/GenBank/DDBJ databases">
        <title>The genome sequence of Colletotrichum salicis CBS 607.94.</title>
        <authorList>
            <person name="Baroncelli R."/>
            <person name="Thon M.R."/>
        </authorList>
    </citation>
    <scope>NUCLEOTIDE SEQUENCE [LARGE SCALE GENOMIC DNA]</scope>
    <source>
        <strain evidence="2 3">CBS 607.94</strain>
    </source>
</reference>
<feature type="region of interest" description="Disordered" evidence="1">
    <location>
        <begin position="79"/>
        <end position="121"/>
    </location>
</feature>
<evidence type="ECO:0000313" key="3">
    <source>
        <dbReference type="Proteomes" id="UP000070121"/>
    </source>
</evidence>
<feature type="compositionally biased region" description="Pro residues" evidence="1">
    <location>
        <begin position="104"/>
        <end position="113"/>
    </location>
</feature>
<organism evidence="2 3">
    <name type="scientific">Colletotrichum salicis</name>
    <dbReference type="NCBI Taxonomy" id="1209931"/>
    <lineage>
        <taxon>Eukaryota</taxon>
        <taxon>Fungi</taxon>
        <taxon>Dikarya</taxon>
        <taxon>Ascomycota</taxon>
        <taxon>Pezizomycotina</taxon>
        <taxon>Sordariomycetes</taxon>
        <taxon>Hypocreomycetidae</taxon>
        <taxon>Glomerellales</taxon>
        <taxon>Glomerellaceae</taxon>
        <taxon>Colletotrichum</taxon>
        <taxon>Colletotrichum acutatum species complex</taxon>
    </lineage>
</organism>
<accession>A0A135V0I0</accession>
<dbReference type="AlphaFoldDB" id="A0A135V0I0"/>
<evidence type="ECO:0000256" key="1">
    <source>
        <dbReference type="SAM" id="MobiDB-lite"/>
    </source>
</evidence>
<keyword evidence="3" id="KW-1185">Reference proteome</keyword>
<sequence length="121" mass="12871">MLFMASKFTPPHPSDPFPVPLGCSRVSHLPSRDSKVWCVRFSQSVIPSLIAGLGSLVALGPGPSRLAVAVVAAAPYRRTRQRRRTYHGTSHTSGLPRGDYSFSPPVPPEPPLPGSERGSGG</sequence>